<accession>A0A1X9SPP7</accession>
<feature type="transmembrane region" description="Helical" evidence="1">
    <location>
        <begin position="182"/>
        <end position="207"/>
    </location>
</feature>
<sequence>MPLPLIPIIAGGLVASALGYGVKKGYDAYKDSNEASEKRNEGQQIYSEAVDAFKLVQDKTDLMFKQFGEEKQRILNGTLERFASLITRLELANDDYTVEINGKNIELSKISDNVFELSSMIGGVIAAGGAGALAGFGAFGSAGLLGAASTGTAISSLSGVAATNATLAWFGGGALSAGGLGMAGGTAVLAGIVAAPVIAVAATIFAYKAETAKENARGFKIYCKQAAEALNAQHPLLKKLYYKGYEKHRSLIKMDLELSDQLDLVEKIADDKGNNLANWSNDEQDKLHILVNTAESVITIINEPILRDDDKLTQDLISLQEKHAEILKEIKAKYE</sequence>
<dbReference type="EMBL" id="CP015578">
    <property type="protein sequence ID" value="ARQ98224.1"/>
    <property type="molecule type" value="Genomic_DNA"/>
</dbReference>
<keyword evidence="1" id="KW-0812">Transmembrane</keyword>
<feature type="transmembrane region" description="Helical" evidence="1">
    <location>
        <begin position="151"/>
        <end position="170"/>
    </location>
</feature>
<dbReference type="Proteomes" id="UP000202031">
    <property type="component" value="Chromosome"/>
</dbReference>
<keyword evidence="1" id="KW-1133">Transmembrane helix</keyword>
<keyword evidence="1" id="KW-0472">Membrane</keyword>
<evidence type="ECO:0000313" key="2">
    <source>
        <dbReference type="EMBL" id="ARQ98224.1"/>
    </source>
</evidence>
<dbReference type="RefSeq" id="WP_100590980.1">
    <property type="nucleotide sequence ID" value="NZ_CP015578.1"/>
</dbReference>
<evidence type="ECO:0000256" key="1">
    <source>
        <dbReference type="SAM" id="Phobius"/>
    </source>
</evidence>
<dbReference type="GeneID" id="46921973"/>
<dbReference type="KEGG" id="clx:CLAN_1509"/>
<reference evidence="3" key="1">
    <citation type="journal article" date="2017" name="Genome Biol. Evol.">
        <title>Comparative Genomic Analysis Identifies a Campylobacter Clade Deficient in Selenium Metabolism.</title>
        <authorList>
            <person name="Miller W.G."/>
            <person name="Yee E."/>
            <person name="Lopes B.S."/>
            <person name="Chapman M.H."/>
            <person name="Huynh S."/>
            <person name="Bono J.L."/>
            <person name="Parker C.T."/>
            <person name="Strachan N.J.C."/>
            <person name="Forbes K.J."/>
        </authorList>
    </citation>
    <scope>NUCLEOTIDE SEQUENCE [LARGE SCALE GENOMIC DNA]</scope>
    <source>
        <strain evidence="3">NCTC 13004</strain>
    </source>
</reference>
<feature type="transmembrane region" description="Helical" evidence="1">
    <location>
        <begin position="117"/>
        <end position="139"/>
    </location>
</feature>
<proteinExistence type="predicted"/>
<reference evidence="3" key="2">
    <citation type="journal article" date="2017" name="Genome Biol. Evol.">
        <title>Comparative genomic analysis identifies a Campylobacter clade deficient in selenium metabolism.</title>
        <authorList>
            <person name="Miller W.G."/>
            <person name="Yee E."/>
            <person name="Lopes B.S."/>
            <person name="Chapman M.H."/>
            <person name="Huynh S."/>
            <person name="Bono J.L."/>
            <person name="Parker C.T."/>
            <person name="Strachan N.J.C."/>
            <person name="Forbes K.J."/>
        </authorList>
    </citation>
    <scope>NUCLEOTIDE SEQUENCE [LARGE SCALE GENOMIC DNA]</scope>
    <source>
        <strain evidence="3">NCTC 13004</strain>
    </source>
</reference>
<evidence type="ECO:0000313" key="3">
    <source>
        <dbReference type="Proteomes" id="UP000202031"/>
    </source>
</evidence>
<name>A0A1X9SPP7_9BACT</name>
<organism evidence="2 3">
    <name type="scientific">Campylobacter lanienae NCTC 13004</name>
    <dbReference type="NCBI Taxonomy" id="1031753"/>
    <lineage>
        <taxon>Bacteria</taxon>
        <taxon>Pseudomonadati</taxon>
        <taxon>Campylobacterota</taxon>
        <taxon>Epsilonproteobacteria</taxon>
        <taxon>Campylobacterales</taxon>
        <taxon>Campylobacteraceae</taxon>
        <taxon>Campylobacter</taxon>
    </lineage>
</organism>
<protein>
    <submittedName>
        <fullName evidence="2">Putative membrane protein</fullName>
    </submittedName>
</protein>
<gene>
    <name evidence="2" type="ORF">CLAN_1509</name>
</gene>
<dbReference type="AlphaFoldDB" id="A0A1X9SPP7"/>